<gene>
    <name evidence="3" type="ORF">FD09_GL000337</name>
</gene>
<dbReference type="PANTHER" id="PTHR33295">
    <property type="entry name" value="ATPASE"/>
    <property type="match status" value="1"/>
</dbReference>
<dbReference type="STRING" id="1423792.FD09_GL000337"/>
<dbReference type="InterPro" id="IPR027417">
    <property type="entry name" value="P-loop_NTPase"/>
</dbReference>
<evidence type="ECO:0000313" key="3">
    <source>
        <dbReference type="EMBL" id="KRL14681.1"/>
    </source>
</evidence>
<feature type="domain" description="AAA" evidence="1">
    <location>
        <begin position="21"/>
        <end position="150"/>
    </location>
</feature>
<dbReference type="OrthoDB" id="9801684at2"/>
<organism evidence="3 4">
    <name type="scientific">Schleiferilactobacillus perolens DSM 12744</name>
    <dbReference type="NCBI Taxonomy" id="1423792"/>
    <lineage>
        <taxon>Bacteria</taxon>
        <taxon>Bacillati</taxon>
        <taxon>Bacillota</taxon>
        <taxon>Bacilli</taxon>
        <taxon>Lactobacillales</taxon>
        <taxon>Lactobacillaceae</taxon>
        <taxon>Schleiferilactobacillus</taxon>
    </lineage>
</organism>
<proteinExistence type="predicted"/>
<comment type="caution">
    <text evidence="3">The sequence shown here is derived from an EMBL/GenBank/DDBJ whole genome shotgun (WGS) entry which is preliminary data.</text>
</comment>
<evidence type="ECO:0000313" key="4">
    <source>
        <dbReference type="Proteomes" id="UP000051330"/>
    </source>
</evidence>
<sequence>MLINRPTYLNQLIKLRDTDLVKVITGVRRSGKSVLLMLYRNWLQQNGVADDQIVYVNFEDFDMELVRTEQQLHQLFEQKLKRNQHTYILLDEIQNVEGWQRVVNGVRVSFDCDIVVTGSNAKMLSGELATLLSGRYVEIPIYPLSFREFLTAKEISPDSRQVDRAFREYEQFGGFPAVVLANDAVKDQVLQGIYDAVLLNDVSMRGGVRDPSVLRTLVGFLADNTGQLIQPTKISNILKSSGVDVSPHTINRYLTLLEDAFLFSRVRQYDLRGKQYLRTAGKYFIIDPGLRRSAVGRREGNYSNQLENIVFIELLRRGYRLSVGKLDSKEIDFVARKIDQVMYVQVTYALPENTHETDNLLMIKDNYRKIVITQQHYEFDSVAGIPIINVVDWLLDDGDQIGE</sequence>
<feature type="domain" description="DUF4143" evidence="2">
    <location>
        <begin position="200"/>
        <end position="348"/>
    </location>
</feature>
<evidence type="ECO:0000259" key="1">
    <source>
        <dbReference type="Pfam" id="PF13173"/>
    </source>
</evidence>
<evidence type="ECO:0000259" key="2">
    <source>
        <dbReference type="Pfam" id="PF13635"/>
    </source>
</evidence>
<dbReference type="PATRIC" id="fig|1423792.3.peg.339"/>
<dbReference type="SUPFAM" id="SSF52540">
    <property type="entry name" value="P-loop containing nucleoside triphosphate hydrolases"/>
    <property type="match status" value="1"/>
</dbReference>
<dbReference type="EMBL" id="AZEC01000001">
    <property type="protein sequence ID" value="KRL14681.1"/>
    <property type="molecule type" value="Genomic_DNA"/>
</dbReference>
<dbReference type="AlphaFoldDB" id="A0A0R1N4S0"/>
<accession>A0A0R1N4S0</accession>
<evidence type="ECO:0008006" key="5">
    <source>
        <dbReference type="Google" id="ProtNLM"/>
    </source>
</evidence>
<protein>
    <recommendedName>
        <fullName evidence="5">ATP-binding protein</fullName>
    </recommendedName>
</protein>
<dbReference type="PANTHER" id="PTHR33295:SF20">
    <property type="entry name" value="ATPASE"/>
    <property type="match status" value="1"/>
</dbReference>
<dbReference type="Proteomes" id="UP000051330">
    <property type="component" value="Unassembled WGS sequence"/>
</dbReference>
<keyword evidence="4" id="KW-1185">Reference proteome</keyword>
<dbReference type="InterPro" id="IPR025420">
    <property type="entry name" value="DUF4143"/>
</dbReference>
<dbReference type="RefSeq" id="WP_057817589.1">
    <property type="nucleotide sequence ID" value="NZ_AZEC01000001.1"/>
</dbReference>
<dbReference type="Pfam" id="PF13635">
    <property type="entry name" value="DUF4143"/>
    <property type="match status" value="1"/>
</dbReference>
<name>A0A0R1N4S0_9LACO</name>
<dbReference type="Pfam" id="PF13173">
    <property type="entry name" value="AAA_14"/>
    <property type="match status" value="1"/>
</dbReference>
<dbReference type="InterPro" id="IPR041682">
    <property type="entry name" value="AAA_14"/>
</dbReference>
<reference evidence="3 4" key="1">
    <citation type="journal article" date="2015" name="Genome Announc.">
        <title>Expanding the biotechnology potential of lactobacilli through comparative genomics of 213 strains and associated genera.</title>
        <authorList>
            <person name="Sun Z."/>
            <person name="Harris H.M."/>
            <person name="McCann A."/>
            <person name="Guo C."/>
            <person name="Argimon S."/>
            <person name="Zhang W."/>
            <person name="Yang X."/>
            <person name="Jeffery I.B."/>
            <person name="Cooney J.C."/>
            <person name="Kagawa T.F."/>
            <person name="Liu W."/>
            <person name="Song Y."/>
            <person name="Salvetti E."/>
            <person name="Wrobel A."/>
            <person name="Rasinkangas P."/>
            <person name="Parkhill J."/>
            <person name="Rea M.C."/>
            <person name="O'Sullivan O."/>
            <person name="Ritari J."/>
            <person name="Douillard F.P."/>
            <person name="Paul Ross R."/>
            <person name="Yang R."/>
            <person name="Briner A.E."/>
            <person name="Felis G.E."/>
            <person name="de Vos W.M."/>
            <person name="Barrangou R."/>
            <person name="Klaenhammer T.R."/>
            <person name="Caufield P.W."/>
            <person name="Cui Y."/>
            <person name="Zhang H."/>
            <person name="O'Toole P.W."/>
        </authorList>
    </citation>
    <scope>NUCLEOTIDE SEQUENCE [LARGE SCALE GENOMIC DNA]</scope>
    <source>
        <strain evidence="3 4">DSM 12744</strain>
    </source>
</reference>